<dbReference type="Gene3D" id="2.60.420.10">
    <property type="entry name" value="Maltose phosphorylase, domain 3"/>
    <property type="match status" value="1"/>
</dbReference>
<dbReference type="AlphaFoldDB" id="A0A512RSS5"/>
<dbReference type="PROSITE" id="PS51257">
    <property type="entry name" value="PROKAR_LIPOPROTEIN"/>
    <property type="match status" value="1"/>
</dbReference>
<feature type="domain" description="Alpha-L-rhamnosidase C-terminal" evidence="7">
    <location>
        <begin position="816"/>
        <end position="891"/>
    </location>
</feature>
<name>A0A512RSS5_9BACT</name>
<feature type="domain" description="Alpha-L-rhamnosidase concanavalin-like" evidence="4">
    <location>
        <begin position="371"/>
        <end position="459"/>
    </location>
</feature>
<evidence type="ECO:0000313" key="8">
    <source>
        <dbReference type="EMBL" id="GEP98747.1"/>
    </source>
</evidence>
<sequence length="921" mass="102703">MQNTLPRYNFRAMIRLIPTLLFLVISCALYAQDARIVRQLCNFRESPGGIDSRPPVFSWEVSAGGESFVQSAYRITVNGAGASWNSGKVNSGQSINVPYTGKSLSPAQLYHWQVEVWDKNGRSFKSGVDSFSTALFGEKDWSGAKWIGYDDLPDSMLVVPGVHGNAKSLGNRAKERAVVPLFRKEFSIDKKVKRAMAYVSGLGHYEMTINGEKAGNSFLAPGWTYYDKRVLYNTYDITSAVRNGENAIGVIVGNGFYHINRERYFKLISVFGLPKMICKIQVDYEDGSQAVIVSDQSWKTAPSPVTYTSIFGGEDYDATLEQAGWNEPGFRDAPWKQAMLVKAPKGELEPESIYPVKIMDSFTPVKVLQPKPGVYLYDFGQNASGIVELKVKGKKGQQVKLIPAELIKDTLANQRATGRPYYFSYTLKGEGVETWQPKFTYYGFRYVQVEGAVPDTAANEAGAPVIVSLKELHNSTSAPEAGTFTCSNDLFNRINTLIKWAIKSNIQSVVTDCPHREKLSWLEQDYLMGNSIRYNLELYQLYRKLVYDMIDAQTPDGLIPDIAPEFVVFEGGFRDSPEWGSAGVILPWLLYKWYGDTNIMRDAYPMMKKYVAYLESKSSGHILSHGLGDWFDYGPNRPGEAQLTPKELTATAIYYYDVALLGKMAALLKDRQEVSRLGRKAGEIKAAFNRKFFNDTTKVYSTGSQTAMAMPLCVGLVAERDRKAVFQNLVDSIRHSGKKLTAGDVGYHFLVEALHAGGASQLLFDMNYRDDVPGYGFQLKKGATALTESWPALEEVSNNHLMLGHIMEWFYYGLAGISQSETSVAYKDIVIRPEVVGDLTHARGTFHSPYGLITSEWKKENGRFGLDVEIPANTTATVYLPDAAGKQISRNRQPLKQVKIGKDGRAVIKTGAGKHSFEVRE</sequence>
<dbReference type="Pfam" id="PF08531">
    <property type="entry name" value="Bac_rhamnosid_N"/>
    <property type="match status" value="1"/>
</dbReference>
<dbReference type="Gene3D" id="1.50.10.10">
    <property type="match status" value="1"/>
</dbReference>
<evidence type="ECO:0000256" key="2">
    <source>
        <dbReference type="ARBA" id="ARBA00012652"/>
    </source>
</evidence>
<dbReference type="SUPFAM" id="SSF48208">
    <property type="entry name" value="Six-hairpin glycosidases"/>
    <property type="match status" value="1"/>
</dbReference>
<feature type="domain" description="Alpha-L-rhamnosidase six-hairpin glycosidase" evidence="6">
    <location>
        <begin position="480"/>
        <end position="811"/>
    </location>
</feature>
<dbReference type="PANTHER" id="PTHR33307:SF11">
    <property type="entry name" value="ALPHA-L-RHAMNOSIDASE"/>
    <property type="match status" value="1"/>
</dbReference>
<comment type="caution">
    <text evidence="8">The sequence shown here is derived from an EMBL/GenBank/DDBJ whole genome shotgun (WGS) entry which is preliminary data.</text>
</comment>
<keyword evidence="3 8" id="KW-0378">Hydrolase</keyword>
<dbReference type="InterPro" id="IPR012341">
    <property type="entry name" value="6hp_glycosidase-like_sf"/>
</dbReference>
<dbReference type="Proteomes" id="UP000321436">
    <property type="component" value="Unassembled WGS sequence"/>
</dbReference>
<dbReference type="InterPro" id="IPR013737">
    <property type="entry name" value="Bac_rhamnosid_N"/>
</dbReference>
<feature type="domain" description="Bacterial alpha-L-rhamnosidase N-terminal" evidence="5">
    <location>
        <begin position="190"/>
        <end position="359"/>
    </location>
</feature>
<dbReference type="PANTHER" id="PTHR33307">
    <property type="entry name" value="ALPHA-RHAMNOSIDASE (EUROFUNG)"/>
    <property type="match status" value="1"/>
</dbReference>
<evidence type="ECO:0000259" key="5">
    <source>
        <dbReference type="Pfam" id="PF08531"/>
    </source>
</evidence>
<evidence type="ECO:0000256" key="1">
    <source>
        <dbReference type="ARBA" id="ARBA00001445"/>
    </source>
</evidence>
<evidence type="ECO:0000259" key="7">
    <source>
        <dbReference type="Pfam" id="PF17390"/>
    </source>
</evidence>
<protein>
    <recommendedName>
        <fullName evidence="2">alpha-L-rhamnosidase</fullName>
        <ecNumber evidence="2">3.2.1.40</ecNumber>
    </recommendedName>
</protein>
<dbReference type="InterPro" id="IPR008902">
    <property type="entry name" value="Rhamnosid_concanavalin"/>
</dbReference>
<proteinExistence type="predicted"/>
<dbReference type="EC" id="3.2.1.40" evidence="2"/>
<evidence type="ECO:0000259" key="4">
    <source>
        <dbReference type="Pfam" id="PF05592"/>
    </source>
</evidence>
<dbReference type="InterPro" id="IPR016007">
    <property type="entry name" value="Alpha_rhamnosid"/>
</dbReference>
<dbReference type="Pfam" id="PF25788">
    <property type="entry name" value="Ig_Rha78A_N"/>
    <property type="match status" value="1"/>
</dbReference>
<dbReference type="Pfam" id="PF17390">
    <property type="entry name" value="Bac_rhamnosid_C"/>
    <property type="match status" value="1"/>
</dbReference>
<dbReference type="GO" id="GO:0005975">
    <property type="term" value="P:carbohydrate metabolic process"/>
    <property type="evidence" value="ECO:0007669"/>
    <property type="project" value="InterPro"/>
</dbReference>
<dbReference type="InterPro" id="IPR008928">
    <property type="entry name" value="6-hairpin_glycosidase_sf"/>
</dbReference>
<dbReference type="EMBL" id="BKAU01000007">
    <property type="protein sequence ID" value="GEP98747.1"/>
    <property type="molecule type" value="Genomic_DNA"/>
</dbReference>
<keyword evidence="9" id="KW-1185">Reference proteome</keyword>
<dbReference type="Gene3D" id="2.60.120.260">
    <property type="entry name" value="Galactose-binding domain-like"/>
    <property type="match status" value="2"/>
</dbReference>
<dbReference type="Gene3D" id="2.60.40.10">
    <property type="entry name" value="Immunoglobulins"/>
    <property type="match status" value="1"/>
</dbReference>
<evidence type="ECO:0000313" key="9">
    <source>
        <dbReference type="Proteomes" id="UP000321436"/>
    </source>
</evidence>
<dbReference type="InterPro" id="IPR035396">
    <property type="entry name" value="Bac_rhamnosid6H"/>
</dbReference>
<dbReference type="PIRSF" id="PIRSF010631">
    <property type="entry name" value="A-rhamnsds"/>
    <property type="match status" value="1"/>
</dbReference>
<dbReference type="GO" id="GO:0030596">
    <property type="term" value="F:alpha-L-rhamnosidase activity"/>
    <property type="evidence" value="ECO:0007669"/>
    <property type="project" value="UniProtKB-EC"/>
</dbReference>
<evidence type="ECO:0000259" key="6">
    <source>
        <dbReference type="Pfam" id="PF17389"/>
    </source>
</evidence>
<comment type="catalytic activity">
    <reaction evidence="1">
        <text>Hydrolysis of terminal non-reducing alpha-L-rhamnose residues in alpha-L-rhamnosides.</text>
        <dbReference type="EC" id="3.2.1.40"/>
    </reaction>
</comment>
<evidence type="ECO:0000256" key="3">
    <source>
        <dbReference type="ARBA" id="ARBA00022801"/>
    </source>
</evidence>
<dbReference type="InterPro" id="IPR013783">
    <property type="entry name" value="Ig-like_fold"/>
</dbReference>
<dbReference type="Pfam" id="PF17389">
    <property type="entry name" value="Bac_rhamnosid6H"/>
    <property type="match status" value="1"/>
</dbReference>
<dbReference type="Pfam" id="PF05592">
    <property type="entry name" value="Bac_rhamnosid"/>
    <property type="match status" value="1"/>
</dbReference>
<organism evidence="8 9">
    <name type="scientific">Chitinophaga cymbidii</name>
    <dbReference type="NCBI Taxonomy" id="1096750"/>
    <lineage>
        <taxon>Bacteria</taxon>
        <taxon>Pseudomonadati</taxon>
        <taxon>Bacteroidota</taxon>
        <taxon>Chitinophagia</taxon>
        <taxon>Chitinophagales</taxon>
        <taxon>Chitinophagaceae</taxon>
        <taxon>Chitinophaga</taxon>
    </lineage>
</organism>
<dbReference type="InterPro" id="IPR035398">
    <property type="entry name" value="Bac_rhamnosid_C"/>
</dbReference>
<accession>A0A512RSS5</accession>
<reference evidence="8 9" key="1">
    <citation type="submission" date="2019-07" db="EMBL/GenBank/DDBJ databases">
        <title>Whole genome shotgun sequence of Chitinophaga cymbidii NBRC 109752.</title>
        <authorList>
            <person name="Hosoyama A."/>
            <person name="Uohara A."/>
            <person name="Ohji S."/>
            <person name="Ichikawa N."/>
        </authorList>
    </citation>
    <scope>NUCLEOTIDE SEQUENCE [LARGE SCALE GENOMIC DNA]</scope>
    <source>
        <strain evidence="8 9">NBRC 109752</strain>
    </source>
</reference>
<gene>
    <name evidence="8" type="ORF">CCY01nite_50070</name>
</gene>